<evidence type="ECO:0000313" key="1">
    <source>
        <dbReference type="EMBL" id="TDP58461.1"/>
    </source>
</evidence>
<proteinExistence type="predicted"/>
<accession>A0A4R6Q884</accession>
<protein>
    <submittedName>
        <fullName evidence="1">Putative transposase/invertase (TIGR01784 family)</fullName>
    </submittedName>
</protein>
<dbReference type="Proteomes" id="UP000295500">
    <property type="component" value="Unassembled WGS sequence"/>
</dbReference>
<comment type="caution">
    <text evidence="1">The sequence shown here is derived from an EMBL/GenBank/DDBJ whole genome shotgun (WGS) entry which is preliminary data.</text>
</comment>
<reference evidence="1 2" key="1">
    <citation type="submission" date="2019-03" db="EMBL/GenBank/DDBJ databases">
        <title>Genomic Encyclopedia of Type Strains, Phase IV (KMG-IV): sequencing the most valuable type-strain genomes for metagenomic binning, comparative biology and taxonomic classification.</title>
        <authorList>
            <person name="Goeker M."/>
        </authorList>
    </citation>
    <scope>NUCLEOTIDE SEQUENCE [LARGE SCALE GENOMIC DNA]</scope>
    <source>
        <strain evidence="1 2">DSM 28287</strain>
    </source>
</reference>
<organism evidence="1 2">
    <name type="scientific">Aminicella lysinilytica</name>
    <dbReference type="NCBI Taxonomy" id="433323"/>
    <lineage>
        <taxon>Bacteria</taxon>
        <taxon>Bacillati</taxon>
        <taxon>Bacillota</taxon>
        <taxon>Clostridia</taxon>
        <taxon>Peptostreptococcales</taxon>
        <taxon>Anaerovoracaceae</taxon>
        <taxon>Aminicella</taxon>
    </lineage>
</organism>
<keyword evidence="2" id="KW-1185">Reference proteome</keyword>
<sequence>MHTLEDKINERYRAGFSEGKDAGFSEGKLNGKKSTALAMMAKGFEIPLISEITGLSKDEIEKLK</sequence>
<evidence type="ECO:0000313" key="2">
    <source>
        <dbReference type="Proteomes" id="UP000295500"/>
    </source>
</evidence>
<gene>
    <name evidence="1" type="ORF">EV211_10760</name>
</gene>
<dbReference type="RefSeq" id="WP_133527972.1">
    <property type="nucleotide sequence ID" value="NZ_SNXO01000007.1"/>
</dbReference>
<dbReference type="EMBL" id="SNXO01000007">
    <property type="protein sequence ID" value="TDP58461.1"/>
    <property type="molecule type" value="Genomic_DNA"/>
</dbReference>
<dbReference type="OrthoDB" id="2973070at2"/>
<dbReference type="AlphaFoldDB" id="A0A4R6Q884"/>
<name>A0A4R6Q884_9FIRM</name>